<sequence length="51" mass="5723">MNAGVGRFKVGPDPFCARANPEYLFYQIATSEVLGRSVILHWLAPTWLCLI</sequence>
<accession>A0A382TAX1</accession>
<organism evidence="1">
    <name type="scientific">marine metagenome</name>
    <dbReference type="NCBI Taxonomy" id="408172"/>
    <lineage>
        <taxon>unclassified sequences</taxon>
        <taxon>metagenomes</taxon>
        <taxon>ecological metagenomes</taxon>
    </lineage>
</organism>
<feature type="non-terminal residue" evidence="1">
    <location>
        <position position="51"/>
    </location>
</feature>
<name>A0A382TAX1_9ZZZZ</name>
<proteinExistence type="predicted"/>
<evidence type="ECO:0000313" key="1">
    <source>
        <dbReference type="EMBL" id="SVD18942.1"/>
    </source>
</evidence>
<reference evidence="1" key="1">
    <citation type="submission" date="2018-05" db="EMBL/GenBank/DDBJ databases">
        <authorList>
            <person name="Lanie J.A."/>
            <person name="Ng W.-L."/>
            <person name="Kazmierczak K.M."/>
            <person name="Andrzejewski T.M."/>
            <person name="Davidsen T.M."/>
            <person name="Wayne K.J."/>
            <person name="Tettelin H."/>
            <person name="Glass J.I."/>
            <person name="Rusch D."/>
            <person name="Podicherti R."/>
            <person name="Tsui H.-C.T."/>
            <person name="Winkler M.E."/>
        </authorList>
    </citation>
    <scope>NUCLEOTIDE SEQUENCE</scope>
</reference>
<protein>
    <submittedName>
        <fullName evidence="1">Uncharacterized protein</fullName>
    </submittedName>
</protein>
<dbReference type="EMBL" id="UINC01135034">
    <property type="protein sequence ID" value="SVD18942.1"/>
    <property type="molecule type" value="Genomic_DNA"/>
</dbReference>
<dbReference type="AlphaFoldDB" id="A0A382TAX1"/>
<gene>
    <name evidence="1" type="ORF">METZ01_LOCUS371796</name>
</gene>